<accession>A0A7F8Q8F2</accession>
<dbReference type="Proteomes" id="UP000245341">
    <property type="component" value="Unplaced"/>
</dbReference>
<gene>
    <name evidence="5" type="primary">LOC102734155</name>
</gene>
<dbReference type="Pfam" id="PF22697">
    <property type="entry name" value="SOS1_NGEF_PH"/>
    <property type="match status" value="1"/>
</dbReference>
<evidence type="ECO:0000313" key="5">
    <source>
        <dbReference type="RefSeq" id="XP_030877512.1"/>
    </source>
</evidence>
<dbReference type="GeneID" id="102734155"/>
<evidence type="ECO:0000259" key="3">
    <source>
        <dbReference type="PROSITE" id="PS50003"/>
    </source>
</evidence>
<reference evidence="5" key="1">
    <citation type="submission" date="2025-08" db="UniProtKB">
        <authorList>
            <consortium name="RefSeq"/>
        </authorList>
    </citation>
    <scope>IDENTIFICATION</scope>
    <source>
        <tissue evidence="5">Liver</tissue>
    </source>
</reference>
<keyword evidence="4" id="KW-1185">Reference proteome</keyword>
<proteinExistence type="predicted"/>
<dbReference type="CDD" id="cd13240">
    <property type="entry name" value="PH1_Kalirin_Trio_like"/>
    <property type="match status" value="1"/>
</dbReference>
<dbReference type="InterPro" id="IPR011993">
    <property type="entry name" value="PH-like_dom_sf"/>
</dbReference>
<dbReference type="OrthoDB" id="10256089at2759"/>
<dbReference type="InterPro" id="IPR047054">
    <property type="entry name" value="Kalirin_TRIO_PH_1"/>
</dbReference>
<dbReference type="GO" id="GO:0007411">
    <property type="term" value="P:axon guidance"/>
    <property type="evidence" value="ECO:0007669"/>
    <property type="project" value="TreeGrafter"/>
</dbReference>
<dbReference type="PANTHER" id="PTHR22826">
    <property type="entry name" value="RHO GUANINE EXCHANGE FACTOR-RELATED"/>
    <property type="match status" value="1"/>
</dbReference>
<name>A0A7F8Q8F2_LEPWE</name>
<dbReference type="Gene3D" id="2.30.29.30">
    <property type="entry name" value="Pleckstrin-homology domain (PH domain)/Phosphotyrosine-binding domain (PTB)"/>
    <property type="match status" value="1"/>
</dbReference>
<evidence type="ECO:0000256" key="1">
    <source>
        <dbReference type="ARBA" id="ARBA00022658"/>
    </source>
</evidence>
<dbReference type="FunFam" id="2.30.29.30:FF:000040">
    <property type="entry name" value="Kalirin RhoGEF kinase b"/>
    <property type="match status" value="1"/>
</dbReference>
<dbReference type="GO" id="GO:0005085">
    <property type="term" value="F:guanyl-nucleotide exchange factor activity"/>
    <property type="evidence" value="ECO:0007669"/>
    <property type="project" value="UniProtKB-KW"/>
</dbReference>
<evidence type="ECO:0000313" key="4">
    <source>
        <dbReference type="Proteomes" id="UP000245341"/>
    </source>
</evidence>
<dbReference type="InterPro" id="IPR055251">
    <property type="entry name" value="SOS1_NGEF_PH"/>
</dbReference>
<evidence type="ECO:0000256" key="2">
    <source>
        <dbReference type="SAM" id="MobiDB-lite"/>
    </source>
</evidence>
<sequence>MGNEQMFKSSQCCPVHHVLFSFKLIVPPCFYVVGFDENIESQGELILQESFQVWDPKTLIRKGRERHLFLFEMSLVFSKEVKDSSGRSKYLYKSKLFTSELGVTEHVEGDPCKFALWVGRTPTSDNKIVLKASSIENKQDWIKHIREVIQERTIHLKGALKEPIHIPKTAPATRQKGRRDGEDLDSQGDGSSQPDTISIASRTSQNTLDSDKVSCNQHFLVLDPIRSSLFLSINDSLSPTFPNSRYVLSGARSRARTKRWGCQG</sequence>
<keyword evidence="1" id="KW-0344">Guanine-nucleotide releasing factor</keyword>
<dbReference type="SMART" id="SM00233">
    <property type="entry name" value="PH"/>
    <property type="match status" value="1"/>
</dbReference>
<dbReference type="InterPro" id="IPR051336">
    <property type="entry name" value="RhoGEF_Guanine_NuclExch_SF"/>
</dbReference>
<dbReference type="AlphaFoldDB" id="A0A7F8Q8F2"/>
<dbReference type="PROSITE" id="PS50003">
    <property type="entry name" value="PH_DOMAIN"/>
    <property type="match status" value="1"/>
</dbReference>
<dbReference type="RefSeq" id="XP_030877512.1">
    <property type="nucleotide sequence ID" value="XM_031021652.1"/>
</dbReference>
<dbReference type="GO" id="GO:0005737">
    <property type="term" value="C:cytoplasm"/>
    <property type="evidence" value="ECO:0007669"/>
    <property type="project" value="TreeGrafter"/>
</dbReference>
<feature type="region of interest" description="Disordered" evidence="2">
    <location>
        <begin position="165"/>
        <end position="197"/>
    </location>
</feature>
<dbReference type="PANTHER" id="PTHR22826:SF106">
    <property type="entry name" value="TRIO, ISOFORM A"/>
    <property type="match status" value="1"/>
</dbReference>
<dbReference type="KEGG" id="lww:102734155"/>
<dbReference type="GO" id="GO:0019898">
    <property type="term" value="C:extrinsic component of membrane"/>
    <property type="evidence" value="ECO:0007669"/>
    <property type="project" value="TreeGrafter"/>
</dbReference>
<feature type="domain" description="PH" evidence="3">
    <location>
        <begin position="38"/>
        <end position="150"/>
    </location>
</feature>
<dbReference type="SUPFAM" id="SSF50729">
    <property type="entry name" value="PH domain-like"/>
    <property type="match status" value="1"/>
</dbReference>
<protein>
    <submittedName>
        <fullName evidence="5">Triple functional domain protein-like</fullName>
    </submittedName>
</protein>
<dbReference type="InterPro" id="IPR001849">
    <property type="entry name" value="PH_domain"/>
</dbReference>
<feature type="compositionally biased region" description="Polar residues" evidence="2">
    <location>
        <begin position="188"/>
        <end position="197"/>
    </location>
</feature>
<organism evidence="4 5">
    <name type="scientific">Leptonychotes weddellii</name>
    <name type="common">Weddell seal</name>
    <name type="synonym">Otaria weddellii</name>
    <dbReference type="NCBI Taxonomy" id="9713"/>
    <lineage>
        <taxon>Eukaryota</taxon>
        <taxon>Metazoa</taxon>
        <taxon>Chordata</taxon>
        <taxon>Craniata</taxon>
        <taxon>Vertebrata</taxon>
        <taxon>Euteleostomi</taxon>
        <taxon>Mammalia</taxon>
        <taxon>Eutheria</taxon>
        <taxon>Laurasiatheria</taxon>
        <taxon>Carnivora</taxon>
        <taxon>Caniformia</taxon>
        <taxon>Pinnipedia</taxon>
        <taxon>Phocidae</taxon>
        <taxon>Monachinae</taxon>
        <taxon>Lobodontini</taxon>
        <taxon>Leptonychotes</taxon>
    </lineage>
</organism>